<sequence length="121" mass="12841">MVRGVFLKFFFLESERTGSERERRSRECQGGGERGIGGRVGGHGRLTEASTRADGERWVGRSLEISAAHRWKVAQRHSTGGAGRNGDVPQQRVDMSEGGGTTSNVGGSERGGAPADLSGGR</sequence>
<evidence type="ECO:0000256" key="1">
    <source>
        <dbReference type="SAM" id="MobiDB-lite"/>
    </source>
</evidence>
<proteinExistence type="predicted"/>
<feature type="compositionally biased region" description="Basic and acidic residues" evidence="1">
    <location>
        <begin position="16"/>
        <end position="27"/>
    </location>
</feature>
<keyword evidence="4" id="KW-1185">Reference proteome</keyword>
<accession>A0AAX6ED45</accession>
<name>A0AAX6ED45_IRIPA</name>
<feature type="region of interest" description="Disordered" evidence="1">
    <location>
        <begin position="71"/>
        <end position="121"/>
    </location>
</feature>
<dbReference type="AlphaFoldDB" id="A0AAX6ED45"/>
<evidence type="ECO:0000313" key="4">
    <source>
        <dbReference type="Proteomes" id="UP001140949"/>
    </source>
</evidence>
<organism evidence="3 4">
    <name type="scientific">Iris pallida</name>
    <name type="common">Sweet iris</name>
    <dbReference type="NCBI Taxonomy" id="29817"/>
    <lineage>
        <taxon>Eukaryota</taxon>
        <taxon>Viridiplantae</taxon>
        <taxon>Streptophyta</taxon>
        <taxon>Embryophyta</taxon>
        <taxon>Tracheophyta</taxon>
        <taxon>Spermatophyta</taxon>
        <taxon>Magnoliopsida</taxon>
        <taxon>Liliopsida</taxon>
        <taxon>Asparagales</taxon>
        <taxon>Iridaceae</taxon>
        <taxon>Iridoideae</taxon>
        <taxon>Irideae</taxon>
        <taxon>Iris</taxon>
    </lineage>
</organism>
<protein>
    <submittedName>
        <fullName evidence="3">Basic proline-rich protein-like isoform X2</fullName>
    </submittedName>
</protein>
<reference evidence="3" key="2">
    <citation type="submission" date="2023-04" db="EMBL/GenBank/DDBJ databases">
        <authorList>
            <person name="Bruccoleri R.E."/>
            <person name="Oakeley E.J."/>
            <person name="Faust A.-M."/>
            <person name="Dessus-Babus S."/>
            <person name="Altorfer M."/>
            <person name="Burckhardt D."/>
            <person name="Oertli M."/>
            <person name="Naumann U."/>
            <person name="Petersen F."/>
            <person name="Wong J."/>
        </authorList>
    </citation>
    <scope>NUCLEOTIDE SEQUENCE</scope>
    <source>
        <strain evidence="3">GSM-AAB239-AS_SAM_17_03QT</strain>
        <tissue evidence="3">Leaf</tissue>
    </source>
</reference>
<dbReference type="Proteomes" id="UP001140949">
    <property type="component" value="Unassembled WGS sequence"/>
</dbReference>
<comment type="caution">
    <text evidence="3">The sequence shown here is derived from an EMBL/GenBank/DDBJ whole genome shotgun (WGS) entry which is preliminary data.</text>
</comment>
<feature type="compositionally biased region" description="Gly residues" evidence="1">
    <location>
        <begin position="29"/>
        <end position="44"/>
    </location>
</feature>
<feature type="region of interest" description="Disordered" evidence="1">
    <location>
        <begin position="16"/>
        <end position="53"/>
    </location>
</feature>
<dbReference type="EMBL" id="JANAVB010039024">
    <property type="protein sequence ID" value="KAJ6800208.1"/>
    <property type="molecule type" value="Genomic_DNA"/>
</dbReference>
<evidence type="ECO:0000313" key="2">
    <source>
        <dbReference type="EMBL" id="KAJ6800208.1"/>
    </source>
</evidence>
<reference evidence="3" key="1">
    <citation type="journal article" date="2023" name="GigaByte">
        <title>Genome assembly of the bearded iris, Iris pallida Lam.</title>
        <authorList>
            <person name="Bruccoleri R.E."/>
            <person name="Oakeley E.J."/>
            <person name="Faust A.M.E."/>
            <person name="Altorfer M."/>
            <person name="Dessus-Babus S."/>
            <person name="Burckhardt D."/>
            <person name="Oertli M."/>
            <person name="Naumann U."/>
            <person name="Petersen F."/>
            <person name="Wong J."/>
        </authorList>
    </citation>
    <scope>NUCLEOTIDE SEQUENCE</scope>
    <source>
        <strain evidence="3">GSM-AAB239-AS_SAM_17_03QT</strain>
    </source>
</reference>
<evidence type="ECO:0000313" key="3">
    <source>
        <dbReference type="EMBL" id="KAJ6801888.1"/>
    </source>
</evidence>
<dbReference type="EMBL" id="JANAVB010037557">
    <property type="protein sequence ID" value="KAJ6801888.1"/>
    <property type="molecule type" value="Genomic_DNA"/>
</dbReference>
<gene>
    <name evidence="3" type="ORF">M6B38_195480</name>
    <name evidence="2" type="ORF">M6B38_203855</name>
</gene>